<proteinExistence type="predicted"/>
<dbReference type="EMBL" id="BARU01011553">
    <property type="protein sequence ID" value="GAH31677.1"/>
    <property type="molecule type" value="Genomic_DNA"/>
</dbReference>
<protein>
    <recommendedName>
        <fullName evidence="2">HEAT repeat domain-containing protein</fullName>
    </recommendedName>
</protein>
<accession>X1EGF0</accession>
<sequence length="47" mass="5589">MNLSPKMIYKQFEKDEINKFIAYDHLVSFLENSENENIRGEAIQILD</sequence>
<name>X1EGF0_9ZZZZ</name>
<reference evidence="1" key="1">
    <citation type="journal article" date="2014" name="Front. Microbiol.">
        <title>High frequency of phylogenetically diverse reductive dehalogenase-homologous genes in deep subseafloor sedimentary metagenomes.</title>
        <authorList>
            <person name="Kawai M."/>
            <person name="Futagami T."/>
            <person name="Toyoda A."/>
            <person name="Takaki Y."/>
            <person name="Nishi S."/>
            <person name="Hori S."/>
            <person name="Arai W."/>
            <person name="Tsubouchi T."/>
            <person name="Morono Y."/>
            <person name="Uchiyama I."/>
            <person name="Ito T."/>
            <person name="Fujiyama A."/>
            <person name="Inagaki F."/>
            <person name="Takami H."/>
        </authorList>
    </citation>
    <scope>NUCLEOTIDE SEQUENCE</scope>
    <source>
        <strain evidence="1">Expedition CK06-06</strain>
    </source>
</reference>
<organism evidence="1">
    <name type="scientific">marine sediment metagenome</name>
    <dbReference type="NCBI Taxonomy" id="412755"/>
    <lineage>
        <taxon>unclassified sequences</taxon>
        <taxon>metagenomes</taxon>
        <taxon>ecological metagenomes</taxon>
    </lineage>
</organism>
<evidence type="ECO:0008006" key="2">
    <source>
        <dbReference type="Google" id="ProtNLM"/>
    </source>
</evidence>
<comment type="caution">
    <text evidence="1">The sequence shown here is derived from an EMBL/GenBank/DDBJ whole genome shotgun (WGS) entry which is preliminary data.</text>
</comment>
<feature type="non-terminal residue" evidence="1">
    <location>
        <position position="47"/>
    </location>
</feature>
<evidence type="ECO:0000313" key="1">
    <source>
        <dbReference type="EMBL" id="GAH31677.1"/>
    </source>
</evidence>
<gene>
    <name evidence="1" type="ORF">S03H2_21648</name>
</gene>
<dbReference type="AlphaFoldDB" id="X1EGF0"/>